<dbReference type="Proteomes" id="UP000254400">
    <property type="component" value="Unassembled WGS sequence"/>
</dbReference>
<sequence>MLNEYFVYTKQPELLKEYGEVYYPKIKVSFVHLKTKLHKEEVWRLKGVYEVRVSDNFGTLLV</sequence>
<reference evidence="1 2" key="1">
    <citation type="submission" date="2018-06" db="EMBL/GenBank/DDBJ databases">
        <authorList>
            <consortium name="Pathogen Informatics"/>
            <person name="Doyle S."/>
        </authorList>
    </citation>
    <scope>NUCLEOTIDE SEQUENCE [LARGE SCALE GENOMIC DNA]</scope>
    <source>
        <strain evidence="1 2">NCTC10343</strain>
    </source>
</reference>
<dbReference type="AlphaFoldDB" id="A0A378XYX9"/>
<evidence type="ECO:0000313" key="2">
    <source>
        <dbReference type="Proteomes" id="UP000254400"/>
    </source>
</evidence>
<proteinExistence type="predicted"/>
<evidence type="ECO:0000313" key="1">
    <source>
        <dbReference type="EMBL" id="SUA70206.1"/>
    </source>
</evidence>
<name>A0A378XYX9_PAEPO</name>
<protein>
    <submittedName>
        <fullName evidence="1">Uncharacterized protein</fullName>
    </submittedName>
</protein>
<dbReference type="EMBL" id="UGSC01000001">
    <property type="protein sequence ID" value="SUA70206.1"/>
    <property type="molecule type" value="Genomic_DNA"/>
</dbReference>
<gene>
    <name evidence="1" type="ORF">NCTC10343_03076</name>
</gene>
<accession>A0A378XYX9</accession>
<organism evidence="1 2">
    <name type="scientific">Paenibacillus polymyxa</name>
    <name type="common">Bacillus polymyxa</name>
    <dbReference type="NCBI Taxonomy" id="1406"/>
    <lineage>
        <taxon>Bacteria</taxon>
        <taxon>Bacillati</taxon>
        <taxon>Bacillota</taxon>
        <taxon>Bacilli</taxon>
        <taxon>Bacillales</taxon>
        <taxon>Paenibacillaceae</taxon>
        <taxon>Paenibacillus</taxon>
    </lineage>
</organism>